<evidence type="ECO:0000256" key="5">
    <source>
        <dbReference type="ARBA" id="ARBA00022989"/>
    </source>
</evidence>
<evidence type="ECO:0000256" key="8">
    <source>
        <dbReference type="SAM" id="Phobius"/>
    </source>
</evidence>
<dbReference type="AlphaFoldDB" id="C4FFV5"/>
<gene>
    <name evidence="9" type="ORF">BIFANG_03220</name>
</gene>
<evidence type="ECO:0000256" key="3">
    <source>
        <dbReference type="ARBA" id="ARBA00022475"/>
    </source>
</evidence>
<dbReference type="GO" id="GO:0005886">
    <property type="term" value="C:plasma membrane"/>
    <property type="evidence" value="ECO:0007669"/>
    <property type="project" value="UniProtKB-SubCell"/>
</dbReference>
<dbReference type="InterPro" id="IPR003445">
    <property type="entry name" value="Cat_transpt"/>
</dbReference>
<feature type="transmembrane region" description="Helical" evidence="8">
    <location>
        <begin position="84"/>
        <end position="101"/>
    </location>
</feature>
<dbReference type="PANTHER" id="PTHR32024">
    <property type="entry name" value="TRK SYSTEM POTASSIUM UPTAKE PROTEIN TRKG-RELATED"/>
    <property type="match status" value="1"/>
</dbReference>
<proteinExistence type="predicted"/>
<dbReference type="PANTHER" id="PTHR32024:SF1">
    <property type="entry name" value="KTR SYSTEM POTASSIUM UPTAKE PROTEIN B"/>
    <property type="match status" value="1"/>
</dbReference>
<accession>C4FFV5</accession>
<feature type="transmembrane region" description="Helical" evidence="8">
    <location>
        <begin position="391"/>
        <end position="412"/>
    </location>
</feature>
<feature type="transmembrane region" description="Helical" evidence="8">
    <location>
        <begin position="270"/>
        <end position="288"/>
    </location>
</feature>
<keyword evidence="4 8" id="KW-0812">Transmembrane</keyword>
<dbReference type="PATRIC" id="fig|518635.7.peg.1114"/>
<organism evidence="9 10">
    <name type="scientific">Bifidobacterium angulatum DSM 20098 = JCM 7096</name>
    <dbReference type="NCBI Taxonomy" id="518635"/>
    <lineage>
        <taxon>Bacteria</taxon>
        <taxon>Bacillati</taxon>
        <taxon>Actinomycetota</taxon>
        <taxon>Actinomycetes</taxon>
        <taxon>Bifidobacteriales</taxon>
        <taxon>Bifidobacteriaceae</taxon>
        <taxon>Bifidobacterium</taxon>
    </lineage>
</organism>
<evidence type="ECO:0000256" key="6">
    <source>
        <dbReference type="ARBA" id="ARBA00023065"/>
    </source>
</evidence>
<evidence type="ECO:0000256" key="4">
    <source>
        <dbReference type="ARBA" id="ARBA00022692"/>
    </source>
</evidence>
<feature type="transmembrane region" description="Helical" evidence="8">
    <location>
        <begin position="339"/>
        <end position="370"/>
    </location>
</feature>
<name>C4FFV5_9BIFI</name>
<dbReference type="GO" id="GO:0030001">
    <property type="term" value="P:metal ion transport"/>
    <property type="evidence" value="ECO:0007669"/>
    <property type="project" value="UniProtKB-ARBA"/>
</dbReference>
<keyword evidence="7 8" id="KW-0472">Membrane</keyword>
<dbReference type="eggNOG" id="COG0168">
    <property type="taxonomic scope" value="Bacteria"/>
</dbReference>
<keyword evidence="10" id="KW-1185">Reference proteome</keyword>
<keyword evidence="2" id="KW-0813">Transport</keyword>
<evidence type="ECO:0000313" key="9">
    <source>
        <dbReference type="EMBL" id="EEP20651.1"/>
    </source>
</evidence>
<dbReference type="STRING" id="1683.Bang102_007730"/>
<reference evidence="9" key="1">
    <citation type="submission" date="2009-04" db="EMBL/GenBank/DDBJ databases">
        <authorList>
            <person name="Weinstock G."/>
            <person name="Sodergren E."/>
            <person name="Clifton S."/>
            <person name="Fulton L."/>
            <person name="Fulton B."/>
            <person name="Courtney L."/>
            <person name="Fronick C."/>
            <person name="Harrison M."/>
            <person name="Strong C."/>
            <person name="Farmer C."/>
            <person name="Delahaunty K."/>
            <person name="Markovic C."/>
            <person name="Hall O."/>
            <person name="Minx P."/>
            <person name="Tomlinson C."/>
            <person name="Mitreva M."/>
            <person name="Nelson J."/>
            <person name="Hou S."/>
            <person name="Wollam A."/>
            <person name="Pepin K.H."/>
            <person name="Johnson M."/>
            <person name="Bhonagiri V."/>
            <person name="Nash W.E."/>
            <person name="Warren W."/>
            <person name="Chinwalla A."/>
            <person name="Mardis E.R."/>
            <person name="Wilson R.K."/>
        </authorList>
    </citation>
    <scope>NUCLEOTIDE SEQUENCE [LARGE SCALE GENOMIC DNA]</scope>
    <source>
        <strain evidence="9">DSM 20098</strain>
    </source>
</reference>
<feature type="transmembrane region" description="Helical" evidence="8">
    <location>
        <begin position="113"/>
        <end position="137"/>
    </location>
</feature>
<dbReference type="GO" id="GO:0008324">
    <property type="term" value="F:monoatomic cation transmembrane transporter activity"/>
    <property type="evidence" value="ECO:0007669"/>
    <property type="project" value="InterPro"/>
</dbReference>
<keyword evidence="3" id="KW-1003">Cell membrane</keyword>
<feature type="transmembrane region" description="Helical" evidence="8">
    <location>
        <begin position="228"/>
        <end position="249"/>
    </location>
</feature>
<comment type="subcellular location">
    <subcellularLocation>
        <location evidence="1">Cell membrane</location>
        <topology evidence="1">Multi-pass membrane protein</topology>
    </subcellularLocation>
</comment>
<feature type="transmembrane region" description="Helical" evidence="8">
    <location>
        <begin position="54"/>
        <end position="72"/>
    </location>
</feature>
<dbReference type="Proteomes" id="UP000006408">
    <property type="component" value="Unassembled WGS sequence"/>
</dbReference>
<dbReference type="EMBL" id="ABYS02000009">
    <property type="protein sequence ID" value="EEP20651.1"/>
    <property type="molecule type" value="Genomic_DNA"/>
</dbReference>
<comment type="caution">
    <text evidence="9">The sequence shown here is derived from an EMBL/GenBank/DDBJ whole genome shotgun (WGS) entry which is preliminary data.</text>
</comment>
<evidence type="ECO:0000313" key="10">
    <source>
        <dbReference type="Proteomes" id="UP000006408"/>
    </source>
</evidence>
<keyword evidence="5 8" id="KW-1133">Transmembrane helix</keyword>
<keyword evidence="6" id="KW-0406">Ion transport</keyword>
<evidence type="ECO:0000256" key="2">
    <source>
        <dbReference type="ARBA" id="ARBA00022448"/>
    </source>
</evidence>
<protein>
    <submittedName>
        <fullName evidence="9">Cation transport protein</fullName>
    </submittedName>
</protein>
<sequence length="486" mass="52767">MARDLDEPVEAEHRFKITLSRLRTGKSKSSSPARRIRRVSLTDHLFSHPGRLSIMYFMALIVIATALLLLPFATQTGEITSFPVAFFTAVSALSTCGIQVVNTNTYWSFFGQIVILFSIQLGGLGVMTFASIVALGISRRLRVSQRMLTANELGTNKLSEIKSVITVVLTITAITEALTFTLLLPELLRVNNENDAGRTLWQAIFYAVSAYNNTGFTPDTSGLYVSNWGVGLPILISAFIGTLGFPVVLNVVQCARKRQSPRHWSLHTKLTLVTTAILVAASLVWFLIVEWHNVNLFPDDDLSLKFRRAMVAAVMPRSAGFDISWVPGVSSESKLFMSIIMFIGAGSSSTGGGIRVTTFAVIMLICGAAFTGHRDVTVFRRRIPRRIQMTAISVTTSCLSLVAIASMALMFVTDCSLGDAVFETCSAFSLGGYSVGVVSAGNPASQFILAATMIIGRLGPMTIAYSISRPLAPEPIRYPQENVIVG</sequence>
<evidence type="ECO:0000256" key="7">
    <source>
        <dbReference type="ARBA" id="ARBA00023136"/>
    </source>
</evidence>
<dbReference type="HOGENOM" id="CLU_026429_0_1_11"/>
<dbReference type="Pfam" id="PF02386">
    <property type="entry name" value="TrkH"/>
    <property type="match status" value="1"/>
</dbReference>
<evidence type="ECO:0000256" key="1">
    <source>
        <dbReference type="ARBA" id="ARBA00004651"/>
    </source>
</evidence>
<feature type="transmembrane region" description="Helical" evidence="8">
    <location>
        <begin position="164"/>
        <end position="184"/>
    </location>
</feature>